<proteinExistence type="predicted"/>
<name>A0AAV8WIV0_9CUCU</name>
<keyword evidence="2" id="KW-1185">Reference proteome</keyword>
<sequence length="87" mass="10047">MARGRKRKTDKGSFKEEQMKRAVLQVIGLGSSLRKAADQNNAKFQIQASYLKKQKQNVGVKIRMKPKYDRIFSENQEIALKKSCNKM</sequence>
<dbReference type="Proteomes" id="UP001162156">
    <property type="component" value="Unassembled WGS sequence"/>
</dbReference>
<gene>
    <name evidence="1" type="ORF">NQ314_021167</name>
</gene>
<accession>A0AAV8WIV0</accession>
<evidence type="ECO:0000313" key="1">
    <source>
        <dbReference type="EMBL" id="KAJ8926464.1"/>
    </source>
</evidence>
<dbReference type="EMBL" id="JANEYF010005891">
    <property type="protein sequence ID" value="KAJ8926464.1"/>
    <property type="molecule type" value="Genomic_DNA"/>
</dbReference>
<evidence type="ECO:0000313" key="2">
    <source>
        <dbReference type="Proteomes" id="UP001162156"/>
    </source>
</evidence>
<organism evidence="1 2">
    <name type="scientific">Rhamnusium bicolor</name>
    <dbReference type="NCBI Taxonomy" id="1586634"/>
    <lineage>
        <taxon>Eukaryota</taxon>
        <taxon>Metazoa</taxon>
        <taxon>Ecdysozoa</taxon>
        <taxon>Arthropoda</taxon>
        <taxon>Hexapoda</taxon>
        <taxon>Insecta</taxon>
        <taxon>Pterygota</taxon>
        <taxon>Neoptera</taxon>
        <taxon>Endopterygota</taxon>
        <taxon>Coleoptera</taxon>
        <taxon>Polyphaga</taxon>
        <taxon>Cucujiformia</taxon>
        <taxon>Chrysomeloidea</taxon>
        <taxon>Cerambycidae</taxon>
        <taxon>Lepturinae</taxon>
        <taxon>Rhagiini</taxon>
        <taxon>Rhamnusium</taxon>
    </lineage>
</organism>
<dbReference type="AlphaFoldDB" id="A0AAV8WIV0"/>
<reference evidence="1" key="1">
    <citation type="journal article" date="2023" name="Insect Mol. Biol.">
        <title>Genome sequencing provides insights into the evolution of gene families encoding plant cell wall-degrading enzymes in longhorned beetles.</title>
        <authorList>
            <person name="Shin N.R."/>
            <person name="Okamura Y."/>
            <person name="Kirsch R."/>
            <person name="Pauchet Y."/>
        </authorList>
    </citation>
    <scope>NUCLEOTIDE SEQUENCE</scope>
    <source>
        <strain evidence="1">RBIC_L_NR</strain>
    </source>
</reference>
<comment type="caution">
    <text evidence="1">The sequence shown here is derived from an EMBL/GenBank/DDBJ whole genome shotgun (WGS) entry which is preliminary data.</text>
</comment>
<protein>
    <submittedName>
        <fullName evidence="1">Uncharacterized protein</fullName>
    </submittedName>
</protein>